<evidence type="ECO:0000256" key="1">
    <source>
        <dbReference type="SAM" id="Phobius"/>
    </source>
</evidence>
<name>A0A1Q2L3Z5_9BACL</name>
<feature type="transmembrane region" description="Helical" evidence="1">
    <location>
        <begin position="26"/>
        <end position="47"/>
    </location>
</feature>
<sequence length="123" mass="13836">MKKVSFLYLFFVLVWAGIVIRLQWSALEVINGAFMVGLITAIIAASIKIMQSGFLELFLDGFQRLGQAVTGRSNAMERADEQLKQDASLQEFKRSMGDWLFHTVVACSIVSFALSIAGLWMYY</sequence>
<evidence type="ECO:0000313" key="3">
    <source>
        <dbReference type="EMBL" id="AQQ54592.1"/>
    </source>
</evidence>
<evidence type="ECO:0000313" key="4">
    <source>
        <dbReference type="Proteomes" id="UP000188184"/>
    </source>
</evidence>
<dbReference type="RefSeq" id="WP_077590488.1">
    <property type="nucleotide sequence ID" value="NZ_CP019640.1"/>
</dbReference>
<accession>A0A1Q2L3Z5</accession>
<dbReference type="InterPro" id="IPR025007">
    <property type="entry name" value="DUF3899"/>
</dbReference>
<feature type="transmembrane region" description="Helical" evidence="1">
    <location>
        <begin position="99"/>
        <end position="122"/>
    </location>
</feature>
<proteinExistence type="predicted"/>
<dbReference type="EMBL" id="CP019640">
    <property type="protein sequence ID" value="AQQ54592.1"/>
    <property type="molecule type" value="Genomic_DNA"/>
</dbReference>
<dbReference type="Pfam" id="PF13038">
    <property type="entry name" value="DUF3899"/>
    <property type="match status" value="1"/>
</dbReference>
<dbReference type="AlphaFoldDB" id="A0A1Q2L3Z5"/>
<organism evidence="3 4">
    <name type="scientific">Planococcus lenghuensis</name>
    <dbReference type="NCBI Taxonomy" id="2213202"/>
    <lineage>
        <taxon>Bacteria</taxon>
        <taxon>Bacillati</taxon>
        <taxon>Bacillota</taxon>
        <taxon>Bacilli</taxon>
        <taxon>Bacillales</taxon>
        <taxon>Caryophanaceae</taxon>
        <taxon>Planococcus</taxon>
    </lineage>
</organism>
<gene>
    <name evidence="3" type="ORF">B0X71_16775</name>
</gene>
<keyword evidence="1" id="KW-0812">Transmembrane</keyword>
<evidence type="ECO:0000259" key="2">
    <source>
        <dbReference type="Pfam" id="PF13038"/>
    </source>
</evidence>
<keyword evidence="4" id="KW-1185">Reference proteome</keyword>
<dbReference type="OrthoDB" id="2428802at2"/>
<keyword evidence="1" id="KW-1133">Transmembrane helix</keyword>
<protein>
    <recommendedName>
        <fullName evidence="2">DUF3899 domain-containing protein</fullName>
    </recommendedName>
</protein>
<dbReference type="Proteomes" id="UP000188184">
    <property type="component" value="Chromosome"/>
</dbReference>
<dbReference type="KEGG" id="pmar:B0X71_16775"/>
<feature type="domain" description="DUF3899" evidence="2">
    <location>
        <begin position="30"/>
        <end position="118"/>
    </location>
</feature>
<keyword evidence="1" id="KW-0472">Membrane</keyword>
<reference evidence="3 4" key="1">
    <citation type="submission" date="2017-02" db="EMBL/GenBank/DDBJ databases">
        <title>The complete genomic sequence of a novel cold adapted crude oil-degrading bacterium Planococcus qaidamina Y42.</title>
        <authorList>
            <person name="Yang R."/>
        </authorList>
    </citation>
    <scope>NUCLEOTIDE SEQUENCE [LARGE SCALE GENOMIC DNA]</scope>
    <source>
        <strain evidence="3 4">Y42</strain>
    </source>
</reference>